<feature type="region of interest" description="Disordered" evidence="1">
    <location>
        <begin position="500"/>
        <end position="591"/>
    </location>
</feature>
<feature type="region of interest" description="Disordered" evidence="1">
    <location>
        <begin position="720"/>
        <end position="745"/>
    </location>
</feature>
<dbReference type="PANTHER" id="PTHR16019:SF5">
    <property type="entry name" value="BSD DOMAIN-CONTAINING PROTEIN 1"/>
    <property type="match status" value="1"/>
</dbReference>
<dbReference type="Proteomes" id="UP000231358">
    <property type="component" value="Unassembled WGS sequence"/>
</dbReference>
<feature type="compositionally biased region" description="Polar residues" evidence="1">
    <location>
        <begin position="511"/>
        <end position="520"/>
    </location>
</feature>
<comment type="caution">
    <text evidence="3">The sequence shown here is derived from an EMBL/GenBank/DDBJ whole genome shotgun (WGS) entry which is preliminary data.</text>
</comment>
<dbReference type="PANTHER" id="PTHR16019">
    <property type="entry name" value="SYNAPSE-ASSOCIATED PROTEIN"/>
    <property type="match status" value="1"/>
</dbReference>
<feature type="compositionally biased region" description="Polar residues" evidence="1">
    <location>
        <begin position="365"/>
        <end position="379"/>
    </location>
</feature>
<feature type="region of interest" description="Disordered" evidence="1">
    <location>
        <begin position="618"/>
        <end position="640"/>
    </location>
</feature>
<evidence type="ECO:0000313" key="3">
    <source>
        <dbReference type="EMBL" id="PIG89179.1"/>
    </source>
</evidence>
<feature type="compositionally biased region" description="Low complexity" evidence="1">
    <location>
        <begin position="282"/>
        <end position="291"/>
    </location>
</feature>
<dbReference type="PROSITE" id="PS50858">
    <property type="entry name" value="BSD"/>
    <property type="match status" value="1"/>
</dbReference>
<dbReference type="GO" id="GO:0005737">
    <property type="term" value="C:cytoplasm"/>
    <property type="evidence" value="ECO:0007669"/>
    <property type="project" value="TreeGrafter"/>
</dbReference>
<dbReference type="InterPro" id="IPR005607">
    <property type="entry name" value="BSD_dom"/>
</dbReference>
<dbReference type="InterPro" id="IPR051494">
    <property type="entry name" value="BSD_domain-containing"/>
</dbReference>
<feature type="compositionally biased region" description="Acidic residues" evidence="1">
    <location>
        <begin position="441"/>
        <end position="450"/>
    </location>
</feature>
<feature type="compositionally biased region" description="Polar residues" evidence="1">
    <location>
        <begin position="65"/>
        <end position="79"/>
    </location>
</feature>
<feature type="compositionally biased region" description="Polar residues" evidence="1">
    <location>
        <begin position="296"/>
        <end position="306"/>
    </location>
</feature>
<feature type="compositionally biased region" description="Polar residues" evidence="1">
    <location>
        <begin position="1"/>
        <end position="20"/>
    </location>
</feature>
<dbReference type="InterPro" id="IPR035925">
    <property type="entry name" value="BSD_dom_sf"/>
</dbReference>
<feature type="compositionally biased region" description="Polar residues" evidence="1">
    <location>
        <begin position="136"/>
        <end position="147"/>
    </location>
</feature>
<dbReference type="SMART" id="SM00751">
    <property type="entry name" value="BSD"/>
    <property type="match status" value="1"/>
</dbReference>
<organism evidence="3 4">
    <name type="scientific">Aspergillus arachidicola</name>
    <dbReference type="NCBI Taxonomy" id="656916"/>
    <lineage>
        <taxon>Eukaryota</taxon>
        <taxon>Fungi</taxon>
        <taxon>Dikarya</taxon>
        <taxon>Ascomycota</taxon>
        <taxon>Pezizomycotina</taxon>
        <taxon>Eurotiomycetes</taxon>
        <taxon>Eurotiomycetidae</taxon>
        <taxon>Eurotiales</taxon>
        <taxon>Aspergillaceae</taxon>
        <taxon>Aspergillus</taxon>
        <taxon>Aspergillus subgen. Circumdati</taxon>
    </lineage>
</organism>
<feature type="compositionally biased region" description="Low complexity" evidence="1">
    <location>
        <begin position="44"/>
        <end position="57"/>
    </location>
</feature>
<feature type="compositionally biased region" description="Polar residues" evidence="1">
    <location>
        <begin position="971"/>
        <end position="989"/>
    </location>
</feature>
<gene>
    <name evidence="3" type="ORF">AARAC_002386</name>
</gene>
<protein>
    <submittedName>
        <fullName evidence="3">BSD domain protein</fullName>
    </submittedName>
</protein>
<feature type="compositionally biased region" description="Basic and acidic residues" evidence="1">
    <location>
        <begin position="621"/>
        <end position="633"/>
    </location>
</feature>
<accession>A0A2G7G8M8</accession>
<feature type="compositionally biased region" description="Polar residues" evidence="1">
    <location>
        <begin position="580"/>
        <end position="591"/>
    </location>
</feature>
<feature type="compositionally biased region" description="Basic and acidic residues" evidence="1">
    <location>
        <begin position="384"/>
        <end position="397"/>
    </location>
</feature>
<dbReference type="EMBL" id="NEXV01000075">
    <property type="protein sequence ID" value="PIG89179.1"/>
    <property type="molecule type" value="Genomic_DNA"/>
</dbReference>
<name>A0A2G7G8M8_9EURO</name>
<dbReference type="AlphaFoldDB" id="A0A2G7G8M8"/>
<feature type="compositionally biased region" description="Basic and acidic residues" evidence="1">
    <location>
        <begin position="246"/>
        <end position="263"/>
    </location>
</feature>
<feature type="compositionally biased region" description="Polar residues" evidence="1">
    <location>
        <begin position="943"/>
        <end position="952"/>
    </location>
</feature>
<feature type="compositionally biased region" description="Acidic residues" evidence="1">
    <location>
        <begin position="916"/>
        <end position="931"/>
    </location>
</feature>
<sequence length="1010" mass="111099">MRRGDTSGTNAQTNQEQFQTPDKPPPGDSLRGSLTTRKRIGTPASSASTSRSWKRSSFAGARDQPTLTQIDFVTQVSQHQSDDDDDLDYIAEAPKNGTRKHEEVIDIADDSGNDADYRPPSNSRVPRARGVRFDQDTNSVGSKQSKAVSRGDGPSKRGRRKSGDGVKGNKKGKDKQQKDKTLTQMDYVRRYLKIEPDEDVKLEYTYTTPQKHERKSHNLQPPNAEDTAPSPDDTYATSSESKRRKLNDESRSNGEAKSARDSKAAGSFAGPVTPRKPRRSEIPSSQSPESPGLAIITSSQFRSATRSPLKRESPTPTIKRIKEESPGYDQVEGALKSPEATLSTPPSMIPHPPPTVKLTSKESLETNASSTQSYSTKGTTVPKEGNDTHHELDEHPKTTQRTVVYETDAETDSGDFQDNEFNIPGSPSERVSENQLHTYEDNELPNEDSQDLPPIPPSGLDVESGPLQSETNLPSDASIYYRRPQQATQFPLEPIPALNTQKMAELFPDYQQESATVSEPPSTPQRPLYTQTQTQSQTQDQDKASTEIVPESSPIRGVGPSITPGTDQSLTQKLALPSAAPQSSTQPDSRLSNYVAHIHKTTKAMDIAYDHIQEEILSSNDTKKEGTSQDESKTPQQSNVDLNAELQETFRAFSASPWGMRIGGLWDNVRKQGETYYEGAKQEYAAASEEAAKGLSDLKQSIVGRTRGLSLSTAFNAGATDKAGEGETAATPEASRSVDAQGESSAGEGFLSRFKAEAARRLKEIEKAEEAADEAIMRFGMNIGQKLRDAVSIVPPESDSSKLLFESKDAEGKRVIHATRFEAQLHVIHSNMESFTKDPVSDEWSSFKEKFNVDNKTTEIAADLEKYPELRSAMEKLVPEQVDYASFWCRYYFLRLVIETEEQKRKELLKGANVGDEEEVGWDDDSDDDTDSPSTPQAKVDTNKVNVAQGSATAAPDNKALKPNEPRKSNDQQSQPDSESSYDLVSGATSRAPASPKEKAKDDDSDDDWE</sequence>
<keyword evidence="4" id="KW-1185">Reference proteome</keyword>
<evidence type="ECO:0000313" key="4">
    <source>
        <dbReference type="Proteomes" id="UP000231358"/>
    </source>
</evidence>
<feature type="compositionally biased region" description="Low complexity" evidence="1">
    <location>
        <begin position="530"/>
        <end position="539"/>
    </location>
</feature>
<feature type="domain" description="BSD" evidence="2">
    <location>
        <begin position="847"/>
        <end position="899"/>
    </location>
</feature>
<feature type="compositionally biased region" description="Polar residues" evidence="1">
    <location>
        <begin position="563"/>
        <end position="572"/>
    </location>
</feature>
<feature type="region of interest" description="Disordered" evidence="1">
    <location>
        <begin position="916"/>
        <end position="1010"/>
    </location>
</feature>
<evidence type="ECO:0000259" key="2">
    <source>
        <dbReference type="PROSITE" id="PS50858"/>
    </source>
</evidence>
<dbReference type="Gene3D" id="1.10.3970.10">
    <property type="entry name" value="BSD domain"/>
    <property type="match status" value="1"/>
</dbReference>
<feature type="compositionally biased region" description="Basic and acidic residues" evidence="1">
    <location>
        <begin position="174"/>
        <end position="202"/>
    </location>
</feature>
<evidence type="ECO:0000256" key="1">
    <source>
        <dbReference type="SAM" id="MobiDB-lite"/>
    </source>
</evidence>
<feature type="compositionally biased region" description="Basic and acidic residues" evidence="1">
    <location>
        <begin position="959"/>
        <end position="970"/>
    </location>
</feature>
<dbReference type="SUPFAM" id="SSF140383">
    <property type="entry name" value="BSD domain-like"/>
    <property type="match status" value="1"/>
</dbReference>
<feature type="region of interest" description="Disordered" evidence="1">
    <location>
        <begin position="1"/>
        <end position="485"/>
    </location>
</feature>
<feature type="compositionally biased region" description="Acidic residues" evidence="1">
    <location>
        <begin position="407"/>
        <end position="418"/>
    </location>
</feature>
<reference evidence="3 4" key="1">
    <citation type="submission" date="2017-05" db="EMBL/GenBank/DDBJ databases">
        <title>Genome sequence for an aflatoxigenic pathogen of Argentinian peanut, Aspergillus arachidicola.</title>
        <authorList>
            <person name="Moore G."/>
            <person name="Beltz S.B."/>
            <person name="Mack B.M."/>
        </authorList>
    </citation>
    <scope>NUCLEOTIDE SEQUENCE [LARGE SCALE GENOMIC DNA]</scope>
    <source>
        <strain evidence="3 4">CBS 117610</strain>
    </source>
</reference>
<feature type="compositionally biased region" description="Polar residues" evidence="1">
    <location>
        <begin position="466"/>
        <end position="475"/>
    </location>
</feature>
<proteinExistence type="predicted"/>
<dbReference type="Pfam" id="PF03909">
    <property type="entry name" value="BSD"/>
    <property type="match status" value="1"/>
</dbReference>